<dbReference type="RefSeq" id="WP_096668980.1">
    <property type="nucleotide sequence ID" value="NZ_AP018316.1"/>
</dbReference>
<dbReference type="Gene3D" id="1.10.510.10">
    <property type="entry name" value="Transferase(Phosphotransferase) domain 1"/>
    <property type="match status" value="1"/>
</dbReference>
<reference evidence="12 13" key="1">
    <citation type="submission" date="2017-06" db="EMBL/GenBank/DDBJ databases">
        <title>Genome sequencing of cyanobaciteial culture collection at National Institute for Environmental Studies (NIES).</title>
        <authorList>
            <person name="Hirose Y."/>
            <person name="Shimura Y."/>
            <person name="Fujisawa T."/>
            <person name="Nakamura Y."/>
            <person name="Kawachi M."/>
        </authorList>
    </citation>
    <scope>NUCLEOTIDE SEQUENCE [LARGE SCALE GENOMIC DNA]</scope>
    <source>
        <strain evidence="12 13">NIES-806</strain>
    </source>
</reference>
<dbReference type="Proteomes" id="UP000218702">
    <property type="component" value="Chromosome"/>
</dbReference>
<sequence length="397" mass="43897">MLTLLSRYKIIKEIGQGGFGDTYLAEDTALPGNPKCVVKHLKRNPDPSVLAISQRLFENEAKILQDLGKYDQIPALYAYFTETGEFYLVQEFVDGYDLNTEIIPGKKLIEKQTIKLLQEILEILAIVHQNNIIHRDIKPSNIMRRSADGKIVLIDFGAVKEIAAFTVNSKGKTSLTVGIGTPGYMPSEQANGKPKFASDVYAVGIIGIQAVTGLLPAQLEEDSTTGEIIWRNHAQVSDRFAEVLNNMVRDHFSQRYKNASEALQLLNTIDNKRDFPTKILAGFGVAVAVSFASGYAMNNVFSNQGDSKVAATSQPVVKPKNPPKVTSTPQPVVKPKNPPKVTSTPQSVVKITTNKAEFRNLDKLLATGKWKEADIETYKIILKIARREKEGNLELNK</sequence>
<feature type="domain" description="Protein kinase" evidence="11">
    <location>
        <begin position="8"/>
        <end position="266"/>
    </location>
</feature>
<proteinExistence type="predicted"/>
<dbReference type="CDD" id="cd14014">
    <property type="entry name" value="STKc_PknB_like"/>
    <property type="match status" value="1"/>
</dbReference>
<dbReference type="PANTHER" id="PTHR24363">
    <property type="entry name" value="SERINE/THREONINE PROTEIN KINASE"/>
    <property type="match status" value="1"/>
</dbReference>
<evidence type="ECO:0000256" key="7">
    <source>
        <dbReference type="ARBA" id="ARBA00047899"/>
    </source>
</evidence>
<protein>
    <recommendedName>
        <fullName evidence="1">non-specific serine/threonine protein kinase</fullName>
        <ecNumber evidence="1">2.7.11.1</ecNumber>
    </recommendedName>
</protein>
<feature type="binding site" evidence="9">
    <location>
        <position position="39"/>
    </location>
    <ligand>
        <name>ATP</name>
        <dbReference type="ChEBI" id="CHEBI:30616"/>
    </ligand>
</feature>
<dbReference type="GO" id="GO:0005524">
    <property type="term" value="F:ATP binding"/>
    <property type="evidence" value="ECO:0007669"/>
    <property type="project" value="UniProtKB-UniRule"/>
</dbReference>
<evidence type="ECO:0000256" key="3">
    <source>
        <dbReference type="ARBA" id="ARBA00022679"/>
    </source>
</evidence>
<dbReference type="PROSITE" id="PS00107">
    <property type="entry name" value="PROTEIN_KINASE_ATP"/>
    <property type="match status" value="1"/>
</dbReference>
<dbReference type="PANTHER" id="PTHR24363:SF0">
    <property type="entry name" value="SERINE_THREONINE KINASE LIKE DOMAIN CONTAINING 1"/>
    <property type="match status" value="1"/>
</dbReference>
<evidence type="ECO:0000256" key="6">
    <source>
        <dbReference type="ARBA" id="ARBA00022840"/>
    </source>
</evidence>
<evidence type="ECO:0000256" key="1">
    <source>
        <dbReference type="ARBA" id="ARBA00012513"/>
    </source>
</evidence>
<comment type="catalytic activity">
    <reaction evidence="7">
        <text>L-threonyl-[protein] + ATP = O-phospho-L-threonyl-[protein] + ADP + H(+)</text>
        <dbReference type="Rhea" id="RHEA:46608"/>
        <dbReference type="Rhea" id="RHEA-COMP:11060"/>
        <dbReference type="Rhea" id="RHEA-COMP:11605"/>
        <dbReference type="ChEBI" id="CHEBI:15378"/>
        <dbReference type="ChEBI" id="CHEBI:30013"/>
        <dbReference type="ChEBI" id="CHEBI:30616"/>
        <dbReference type="ChEBI" id="CHEBI:61977"/>
        <dbReference type="ChEBI" id="CHEBI:456216"/>
        <dbReference type="EC" id="2.7.11.1"/>
    </reaction>
</comment>
<keyword evidence="4 9" id="KW-0547">Nucleotide-binding</keyword>
<dbReference type="OrthoDB" id="468998at2"/>
<evidence type="ECO:0000256" key="9">
    <source>
        <dbReference type="PROSITE-ProRule" id="PRU10141"/>
    </source>
</evidence>
<dbReference type="InterPro" id="IPR017441">
    <property type="entry name" value="Protein_kinase_ATP_BS"/>
</dbReference>
<evidence type="ECO:0000313" key="13">
    <source>
        <dbReference type="Proteomes" id="UP000218702"/>
    </source>
</evidence>
<dbReference type="InterPro" id="IPR000719">
    <property type="entry name" value="Prot_kinase_dom"/>
</dbReference>
<evidence type="ECO:0000256" key="2">
    <source>
        <dbReference type="ARBA" id="ARBA00022527"/>
    </source>
</evidence>
<gene>
    <name evidence="12" type="ORF">NIES806_33370</name>
</gene>
<accession>A0A1Z4V707</accession>
<keyword evidence="5 12" id="KW-0418">Kinase</keyword>
<dbReference type="GO" id="GO:0004674">
    <property type="term" value="F:protein serine/threonine kinase activity"/>
    <property type="evidence" value="ECO:0007669"/>
    <property type="project" value="UniProtKB-KW"/>
</dbReference>
<comment type="catalytic activity">
    <reaction evidence="8">
        <text>L-seryl-[protein] + ATP = O-phospho-L-seryl-[protein] + ADP + H(+)</text>
        <dbReference type="Rhea" id="RHEA:17989"/>
        <dbReference type="Rhea" id="RHEA-COMP:9863"/>
        <dbReference type="Rhea" id="RHEA-COMP:11604"/>
        <dbReference type="ChEBI" id="CHEBI:15378"/>
        <dbReference type="ChEBI" id="CHEBI:29999"/>
        <dbReference type="ChEBI" id="CHEBI:30616"/>
        <dbReference type="ChEBI" id="CHEBI:83421"/>
        <dbReference type="ChEBI" id="CHEBI:456216"/>
        <dbReference type="EC" id="2.7.11.1"/>
    </reaction>
</comment>
<dbReference type="EMBL" id="AP018316">
    <property type="protein sequence ID" value="BAZ87119.1"/>
    <property type="molecule type" value="Genomic_DNA"/>
</dbReference>
<evidence type="ECO:0000256" key="8">
    <source>
        <dbReference type="ARBA" id="ARBA00048679"/>
    </source>
</evidence>
<dbReference type="EC" id="2.7.11.1" evidence="1"/>
<keyword evidence="13" id="KW-1185">Reference proteome</keyword>
<dbReference type="AlphaFoldDB" id="A0A1Z4V707"/>
<dbReference type="SUPFAM" id="SSF56112">
    <property type="entry name" value="Protein kinase-like (PK-like)"/>
    <property type="match status" value="1"/>
</dbReference>
<dbReference type="KEGG" id="dcm:NIES806_33370"/>
<evidence type="ECO:0000259" key="11">
    <source>
        <dbReference type="PROSITE" id="PS50011"/>
    </source>
</evidence>
<name>A0A1Z4V707_9CYAN</name>
<keyword evidence="3" id="KW-0808">Transferase</keyword>
<evidence type="ECO:0000256" key="4">
    <source>
        <dbReference type="ARBA" id="ARBA00022741"/>
    </source>
</evidence>
<feature type="region of interest" description="Disordered" evidence="10">
    <location>
        <begin position="312"/>
        <end position="344"/>
    </location>
</feature>
<dbReference type="Pfam" id="PF00069">
    <property type="entry name" value="Pkinase"/>
    <property type="match status" value="1"/>
</dbReference>
<keyword evidence="6 9" id="KW-0067">ATP-binding</keyword>
<dbReference type="SMART" id="SM00220">
    <property type="entry name" value="S_TKc"/>
    <property type="match status" value="1"/>
</dbReference>
<dbReference type="InterPro" id="IPR011009">
    <property type="entry name" value="Kinase-like_dom_sf"/>
</dbReference>
<keyword evidence="2 12" id="KW-0723">Serine/threonine-protein kinase</keyword>
<evidence type="ECO:0000313" key="12">
    <source>
        <dbReference type="EMBL" id="BAZ87119.1"/>
    </source>
</evidence>
<feature type="compositionally biased region" description="Low complexity" evidence="10">
    <location>
        <begin position="315"/>
        <end position="344"/>
    </location>
</feature>
<dbReference type="Gene3D" id="1.25.40.620">
    <property type="match status" value="1"/>
</dbReference>
<dbReference type="InterPro" id="IPR037215">
    <property type="entry name" value="GUN4-like_sf"/>
</dbReference>
<evidence type="ECO:0000256" key="5">
    <source>
        <dbReference type="ARBA" id="ARBA00022777"/>
    </source>
</evidence>
<dbReference type="SUPFAM" id="SSF140869">
    <property type="entry name" value="GUN4-like"/>
    <property type="match status" value="1"/>
</dbReference>
<dbReference type="PROSITE" id="PS50011">
    <property type="entry name" value="PROTEIN_KINASE_DOM"/>
    <property type="match status" value="1"/>
</dbReference>
<evidence type="ECO:0000256" key="10">
    <source>
        <dbReference type="SAM" id="MobiDB-lite"/>
    </source>
</evidence>
<organism evidence="12 13">
    <name type="scientific">Dolichospermum compactum NIES-806</name>
    <dbReference type="NCBI Taxonomy" id="1973481"/>
    <lineage>
        <taxon>Bacteria</taxon>
        <taxon>Bacillati</taxon>
        <taxon>Cyanobacteriota</taxon>
        <taxon>Cyanophyceae</taxon>
        <taxon>Nostocales</taxon>
        <taxon>Aphanizomenonaceae</taxon>
        <taxon>Dolichospermum</taxon>
        <taxon>Dolichospermum compactum</taxon>
    </lineage>
</organism>